<name>A0A0D2JIA6_9CHLO</name>
<feature type="non-terminal residue" evidence="1">
    <location>
        <position position="1"/>
    </location>
</feature>
<dbReference type="KEGG" id="mng:MNEG_8889"/>
<proteinExistence type="predicted"/>
<organism evidence="1 2">
    <name type="scientific">Monoraphidium neglectum</name>
    <dbReference type="NCBI Taxonomy" id="145388"/>
    <lineage>
        <taxon>Eukaryota</taxon>
        <taxon>Viridiplantae</taxon>
        <taxon>Chlorophyta</taxon>
        <taxon>core chlorophytes</taxon>
        <taxon>Chlorophyceae</taxon>
        <taxon>CS clade</taxon>
        <taxon>Sphaeropleales</taxon>
        <taxon>Selenastraceae</taxon>
        <taxon>Monoraphidium</taxon>
    </lineage>
</organism>
<dbReference type="AlphaFoldDB" id="A0A0D2JIA6"/>
<accession>A0A0D2JIA6</accession>
<reference evidence="1 2" key="1">
    <citation type="journal article" date="2013" name="BMC Genomics">
        <title>Reconstruction of the lipid metabolism for the microalga Monoraphidium neglectum from its genome sequence reveals characteristics suitable for biofuel production.</title>
        <authorList>
            <person name="Bogen C."/>
            <person name="Al-Dilaimi A."/>
            <person name="Albersmeier A."/>
            <person name="Wichmann J."/>
            <person name="Grundmann M."/>
            <person name="Rupp O."/>
            <person name="Lauersen K.J."/>
            <person name="Blifernez-Klassen O."/>
            <person name="Kalinowski J."/>
            <person name="Goesmann A."/>
            <person name="Mussgnug J.H."/>
            <person name="Kruse O."/>
        </authorList>
    </citation>
    <scope>NUCLEOTIDE SEQUENCE [LARGE SCALE GENOMIC DNA]</scope>
    <source>
        <strain evidence="1 2">SAG 48.87</strain>
    </source>
</reference>
<sequence>AVAPVCQVAPTKQNPIVNDTQGHPWLTDQGVSCAYRHPVQFPKPQPGAARRAHH</sequence>
<dbReference type="EMBL" id="KK101965">
    <property type="protein sequence ID" value="KIY99077.1"/>
    <property type="molecule type" value="Genomic_DNA"/>
</dbReference>
<gene>
    <name evidence="1" type="ORF">MNEG_8889</name>
</gene>
<evidence type="ECO:0000313" key="1">
    <source>
        <dbReference type="EMBL" id="KIY99077.1"/>
    </source>
</evidence>
<protein>
    <submittedName>
        <fullName evidence="1">Uncharacterized protein</fullName>
    </submittedName>
</protein>
<keyword evidence="2" id="KW-1185">Reference proteome</keyword>
<dbReference type="Proteomes" id="UP000054498">
    <property type="component" value="Unassembled WGS sequence"/>
</dbReference>
<dbReference type="GeneID" id="25741764"/>
<evidence type="ECO:0000313" key="2">
    <source>
        <dbReference type="Proteomes" id="UP000054498"/>
    </source>
</evidence>
<dbReference type="RefSeq" id="XP_013898097.1">
    <property type="nucleotide sequence ID" value="XM_014042643.1"/>
</dbReference>